<reference evidence="3" key="1">
    <citation type="submission" date="2019-09" db="EMBL/GenBank/DDBJ databases">
        <title>Characterisation of the sponge microbiome using genome-centric metagenomics.</title>
        <authorList>
            <person name="Engelberts J.P."/>
            <person name="Robbins S.J."/>
            <person name="De Goeij J.M."/>
            <person name="Aranda M."/>
            <person name="Bell S.C."/>
            <person name="Webster N.S."/>
        </authorList>
    </citation>
    <scope>NUCLEOTIDE SEQUENCE</scope>
    <source>
        <strain evidence="3">SB0664_bin_27</strain>
    </source>
</reference>
<keyword evidence="1 3" id="KW-0378">Hydrolase</keyword>
<accession>A0A6B0YTF2</accession>
<dbReference type="PANTHER" id="PTHR43546">
    <property type="entry name" value="UPF0173 METAL-DEPENDENT HYDROLASE MJ1163-RELATED"/>
    <property type="match status" value="1"/>
</dbReference>
<feature type="domain" description="Metallo-beta-lactamase" evidence="2">
    <location>
        <begin position="30"/>
        <end position="221"/>
    </location>
</feature>
<dbReference type="Gene3D" id="3.60.15.10">
    <property type="entry name" value="Ribonuclease Z/Hydroxyacylglutathione hydrolase-like"/>
    <property type="match status" value="1"/>
</dbReference>
<protein>
    <submittedName>
        <fullName evidence="3">MBL fold metallo-hydrolase</fullName>
    </submittedName>
</protein>
<dbReference type="Pfam" id="PF12706">
    <property type="entry name" value="Lactamase_B_2"/>
    <property type="match status" value="1"/>
</dbReference>
<comment type="caution">
    <text evidence="3">The sequence shown here is derived from an EMBL/GenBank/DDBJ whole genome shotgun (WGS) entry which is preliminary data.</text>
</comment>
<proteinExistence type="predicted"/>
<organism evidence="3">
    <name type="scientific">Caldilineaceae bacterium SB0664_bin_27</name>
    <dbReference type="NCBI Taxonomy" id="2605260"/>
    <lineage>
        <taxon>Bacteria</taxon>
        <taxon>Bacillati</taxon>
        <taxon>Chloroflexota</taxon>
        <taxon>Caldilineae</taxon>
        <taxon>Caldilineales</taxon>
        <taxon>Caldilineaceae</taxon>
    </lineage>
</organism>
<sequence>MRDVAYWPKTFLDEVEGRTVDNGILFWSLGGPSFVYRTPETMIWIDPYSYGTPDDAVPDAYRATAIPVKPEEVSIADIIISTHDHVDHCHDGTLVPIVGNTDAFCVAPRSSAKLMREFGIADNRIREVAPGDSFSFRDVEFQVYPSYDPNEPDAVTFILSSGGTKLFVSGDTWDGPAMEEIGAEHDLDLALLAFGRTWYMEIEELMTVAEKLGPRTLLPFHWEFWRNHTGDIGKLFELYHRQQREFDIRILLVGDSLHLPSRNGA</sequence>
<dbReference type="InterPro" id="IPR050114">
    <property type="entry name" value="UPF0173_UPF0282_UlaG_hydrolase"/>
</dbReference>
<dbReference type="SUPFAM" id="SSF56281">
    <property type="entry name" value="Metallo-hydrolase/oxidoreductase"/>
    <property type="match status" value="1"/>
</dbReference>
<dbReference type="InterPro" id="IPR001279">
    <property type="entry name" value="Metallo-B-lactamas"/>
</dbReference>
<evidence type="ECO:0000313" key="3">
    <source>
        <dbReference type="EMBL" id="MXY94376.1"/>
    </source>
</evidence>
<dbReference type="PANTHER" id="PTHR43546:SF9">
    <property type="entry name" value="L-ASCORBATE-6-PHOSPHATE LACTONASE ULAG-RELATED"/>
    <property type="match status" value="1"/>
</dbReference>
<dbReference type="AlphaFoldDB" id="A0A6B0YTF2"/>
<dbReference type="GO" id="GO:0016787">
    <property type="term" value="F:hydrolase activity"/>
    <property type="evidence" value="ECO:0007669"/>
    <property type="project" value="UniProtKB-KW"/>
</dbReference>
<dbReference type="InterPro" id="IPR036866">
    <property type="entry name" value="RibonucZ/Hydroxyglut_hydro"/>
</dbReference>
<evidence type="ECO:0000259" key="2">
    <source>
        <dbReference type="SMART" id="SM00849"/>
    </source>
</evidence>
<name>A0A6B0YTF2_9CHLR</name>
<dbReference type="SMART" id="SM00849">
    <property type="entry name" value="Lactamase_B"/>
    <property type="match status" value="1"/>
</dbReference>
<evidence type="ECO:0000256" key="1">
    <source>
        <dbReference type="ARBA" id="ARBA00022801"/>
    </source>
</evidence>
<dbReference type="EMBL" id="VXRG01000109">
    <property type="protein sequence ID" value="MXY94376.1"/>
    <property type="molecule type" value="Genomic_DNA"/>
</dbReference>
<gene>
    <name evidence="3" type="ORF">F4Y42_13130</name>
</gene>